<dbReference type="EMBL" id="ML002836">
    <property type="protein sequence ID" value="RKP35575.1"/>
    <property type="molecule type" value="Genomic_DNA"/>
</dbReference>
<feature type="transmembrane region" description="Helical" evidence="1">
    <location>
        <begin position="100"/>
        <end position="125"/>
    </location>
</feature>
<keyword evidence="1" id="KW-0812">Transmembrane</keyword>
<keyword evidence="3" id="KW-1185">Reference proteome</keyword>
<name>A0A4P9ZQJ8_9FUNG</name>
<protein>
    <submittedName>
        <fullName evidence="2">Uncharacterized protein</fullName>
    </submittedName>
</protein>
<dbReference type="OrthoDB" id="5386199at2759"/>
<gene>
    <name evidence="2" type="ORF">BJ085DRAFT_38166</name>
</gene>
<reference evidence="3" key="1">
    <citation type="journal article" date="2018" name="Nat. Microbiol.">
        <title>Leveraging single-cell genomics to expand the fungal tree of life.</title>
        <authorList>
            <person name="Ahrendt S.R."/>
            <person name="Quandt C.A."/>
            <person name="Ciobanu D."/>
            <person name="Clum A."/>
            <person name="Salamov A."/>
            <person name="Andreopoulos B."/>
            <person name="Cheng J.F."/>
            <person name="Woyke T."/>
            <person name="Pelin A."/>
            <person name="Henrissat B."/>
            <person name="Reynolds N.K."/>
            <person name="Benny G.L."/>
            <person name="Smith M.E."/>
            <person name="James T.Y."/>
            <person name="Grigoriev I.V."/>
        </authorList>
    </citation>
    <scope>NUCLEOTIDE SEQUENCE [LARGE SCALE GENOMIC DNA]</scope>
    <source>
        <strain evidence="3">RSA 468</strain>
    </source>
</reference>
<evidence type="ECO:0000256" key="1">
    <source>
        <dbReference type="SAM" id="Phobius"/>
    </source>
</evidence>
<organism evidence="2 3">
    <name type="scientific">Dimargaris cristalligena</name>
    <dbReference type="NCBI Taxonomy" id="215637"/>
    <lineage>
        <taxon>Eukaryota</taxon>
        <taxon>Fungi</taxon>
        <taxon>Fungi incertae sedis</taxon>
        <taxon>Zoopagomycota</taxon>
        <taxon>Kickxellomycotina</taxon>
        <taxon>Dimargaritomycetes</taxon>
        <taxon>Dimargaritales</taxon>
        <taxon>Dimargaritaceae</taxon>
        <taxon>Dimargaris</taxon>
    </lineage>
</organism>
<feature type="transmembrane region" description="Helical" evidence="1">
    <location>
        <begin position="72"/>
        <end position="94"/>
    </location>
</feature>
<proteinExistence type="predicted"/>
<evidence type="ECO:0000313" key="3">
    <source>
        <dbReference type="Proteomes" id="UP000268162"/>
    </source>
</evidence>
<keyword evidence="1" id="KW-1133">Transmembrane helix</keyword>
<keyword evidence="1" id="KW-0472">Membrane</keyword>
<dbReference type="AlphaFoldDB" id="A0A4P9ZQJ8"/>
<evidence type="ECO:0000313" key="2">
    <source>
        <dbReference type="EMBL" id="RKP35575.1"/>
    </source>
</evidence>
<sequence length="316" mass="35250">MPYPLIRLSLLRSGPLAPWRQALRHSSSTTRLSIAAPLNPRRFLSQKPVSDPPAPILVFEGPSCRAVRILKVFSVSSAGAAMASIPMVAALWGTPSMPSFGLLIFTVGFTAISSLGITVLLGFVLRPYISRIFVHFPTPEGTQASHRLPELTFMSPLVIAPEAQRTAASSPPGSSVLGSIFGKNSKMAATMSQEEMDQYHQKMERDLADFPIELRPATTLTLETLTLLGKTRQTTLRIDQLTPSLRFMKTWEVKQAALPKLQAAQPNEQPERFFWLEWKANITRFAKINEAVVWRIGRIIYQNREDDAKHSLRRTM</sequence>
<dbReference type="Proteomes" id="UP000268162">
    <property type="component" value="Unassembled WGS sequence"/>
</dbReference>
<accession>A0A4P9ZQJ8</accession>